<evidence type="ECO:0000256" key="1">
    <source>
        <dbReference type="SAM" id="MobiDB-lite"/>
    </source>
</evidence>
<dbReference type="EMBL" id="BPQG01000028">
    <property type="protein sequence ID" value="GJD44083.1"/>
    <property type="molecule type" value="Genomic_DNA"/>
</dbReference>
<feature type="compositionally biased region" description="Basic and acidic residues" evidence="1">
    <location>
        <begin position="201"/>
        <end position="210"/>
    </location>
</feature>
<protein>
    <recommendedName>
        <fullName evidence="2">Hemerythrin-like domain-containing protein</fullName>
    </recommendedName>
</protein>
<dbReference type="Gene3D" id="1.20.120.520">
    <property type="entry name" value="nmb1532 protein domain like"/>
    <property type="match status" value="1"/>
</dbReference>
<evidence type="ECO:0000259" key="2">
    <source>
        <dbReference type="Pfam" id="PF01814"/>
    </source>
</evidence>
<sequence length="229" mass="25700">MDVWQLIGRDHANIEHLIHDAPRALNGPGVVRSRERLLDHLVDALEAHAQAVSVGLYAPLGRLPQTRRLVDELSDGHRAFIGQLSDLARRRRKTSEGWLNDFEDATYLVDQHLHRLKHELLPAARTLLSDRQADDAARAFVQARRWALQARHPEPAPRSELDLKVIVCTLAVGVGYLLWQSGFLGGSSRTRAKGRPAADGPVRRRERMLDEGLEDTFPASDPISAQRFT</sequence>
<name>A0ABQ4QFV5_9HYPH</name>
<feature type="domain" description="Hemerythrin-like" evidence="2">
    <location>
        <begin position="6"/>
        <end position="124"/>
    </location>
</feature>
<evidence type="ECO:0000313" key="3">
    <source>
        <dbReference type="EMBL" id="GJD44083.1"/>
    </source>
</evidence>
<feature type="region of interest" description="Disordered" evidence="1">
    <location>
        <begin position="189"/>
        <end position="229"/>
    </location>
</feature>
<gene>
    <name evidence="3" type="ORF">AFCDBAGC_1945</name>
</gene>
<dbReference type="Proteomes" id="UP001055117">
    <property type="component" value="Unassembled WGS sequence"/>
</dbReference>
<dbReference type="InterPro" id="IPR012312">
    <property type="entry name" value="Hemerythrin-like"/>
</dbReference>
<comment type="caution">
    <text evidence="3">The sequence shown here is derived from an EMBL/GenBank/DDBJ whole genome shotgun (WGS) entry which is preliminary data.</text>
</comment>
<organism evidence="3 4">
    <name type="scientific">Methylobacterium cerastii</name>
    <dbReference type="NCBI Taxonomy" id="932741"/>
    <lineage>
        <taxon>Bacteria</taxon>
        <taxon>Pseudomonadati</taxon>
        <taxon>Pseudomonadota</taxon>
        <taxon>Alphaproteobacteria</taxon>
        <taxon>Hyphomicrobiales</taxon>
        <taxon>Methylobacteriaceae</taxon>
        <taxon>Methylobacterium</taxon>
    </lineage>
</organism>
<accession>A0ABQ4QFV5</accession>
<dbReference type="Pfam" id="PF01814">
    <property type="entry name" value="Hemerythrin"/>
    <property type="match status" value="1"/>
</dbReference>
<dbReference type="RefSeq" id="WP_147814328.1">
    <property type="nucleotide sequence ID" value="NZ_BPQG01000028.1"/>
</dbReference>
<evidence type="ECO:0000313" key="4">
    <source>
        <dbReference type="Proteomes" id="UP001055117"/>
    </source>
</evidence>
<proteinExistence type="predicted"/>
<reference evidence="3 4" key="1">
    <citation type="journal article" date="2021" name="Front. Microbiol.">
        <title>Comprehensive Comparative Genomics and Phenotyping of Methylobacterium Species.</title>
        <authorList>
            <person name="Alessa O."/>
            <person name="Ogura Y."/>
            <person name="Fujitani Y."/>
            <person name="Takami H."/>
            <person name="Hayashi T."/>
            <person name="Sahin N."/>
            <person name="Tani A."/>
        </authorList>
    </citation>
    <scope>NUCLEOTIDE SEQUENCE [LARGE SCALE GENOMIC DNA]</scope>
    <source>
        <strain evidence="3 4">DSM 23679</strain>
    </source>
</reference>
<keyword evidence="4" id="KW-1185">Reference proteome</keyword>